<dbReference type="InterPro" id="IPR038765">
    <property type="entry name" value="Papain-like_cys_pep_sf"/>
</dbReference>
<reference evidence="2 3" key="1">
    <citation type="submission" date="2021-08" db="EMBL/GenBank/DDBJ databases">
        <title>Comparative Genomics Analysis of the Genus Qipengyuania Reveals Extensive Genetic Diversity and Metabolic Versatility, Including the Description of Fifteen Novel Species.</title>
        <authorList>
            <person name="Liu Y."/>
        </authorList>
    </citation>
    <scope>NUCLEOTIDE SEQUENCE [LARGE SCALE GENOMIC DNA]</scope>
    <source>
        <strain evidence="2 3">YG27</strain>
    </source>
</reference>
<evidence type="ECO:0000259" key="1">
    <source>
        <dbReference type="SMART" id="SM00460"/>
    </source>
</evidence>
<protein>
    <submittedName>
        <fullName evidence="2">Transglutaminase family protein</fullName>
    </submittedName>
</protein>
<dbReference type="RefSeq" id="WP_221602941.1">
    <property type="nucleotide sequence ID" value="NZ_JAIGNU010000002.1"/>
</dbReference>
<dbReference type="EMBL" id="JAIGNU010000002">
    <property type="protein sequence ID" value="MBX7501736.1"/>
    <property type="molecule type" value="Genomic_DNA"/>
</dbReference>
<evidence type="ECO:0000313" key="3">
    <source>
        <dbReference type="Proteomes" id="UP000782554"/>
    </source>
</evidence>
<evidence type="ECO:0000313" key="2">
    <source>
        <dbReference type="EMBL" id="MBX7501736.1"/>
    </source>
</evidence>
<sequence length="258" mass="28097">MRLSITTELDYAFQAPTDVILQIEAAAIPEQQIEHAHIDLPDVEHFARLPGHDTIGERICFQTQGSLKVRYEATVDIRRLDAEIETLAAVPPHDLPAEAVEYLFPSRYCPADEFMALVEAEFGDTVGGARIAAMRDWIADSIEYRSGSSNAGTDAMEIFVSRCGVCRDFAHLLVTLARASAIPARFASVYAPNVKPQDFHAVAEVFLDGAWYVVDATGMASAQDMAKIGVGRDAADVSFLTSYGPAEMRAQKISVSAL</sequence>
<dbReference type="PANTHER" id="PTHR33490">
    <property type="entry name" value="BLR5614 PROTEIN-RELATED"/>
    <property type="match status" value="1"/>
</dbReference>
<dbReference type="PANTHER" id="PTHR33490:SF12">
    <property type="entry name" value="BLL5557 PROTEIN"/>
    <property type="match status" value="1"/>
</dbReference>
<accession>A0ABS7JVQ4</accession>
<dbReference type="SMART" id="SM00460">
    <property type="entry name" value="TGc"/>
    <property type="match status" value="1"/>
</dbReference>
<feature type="domain" description="Transglutaminase-like" evidence="1">
    <location>
        <begin position="158"/>
        <end position="218"/>
    </location>
</feature>
<dbReference type="Gene3D" id="3.10.620.30">
    <property type="match status" value="1"/>
</dbReference>
<dbReference type="Pfam" id="PF01841">
    <property type="entry name" value="Transglut_core"/>
    <property type="match status" value="1"/>
</dbReference>
<dbReference type="Proteomes" id="UP000782554">
    <property type="component" value="Unassembled WGS sequence"/>
</dbReference>
<proteinExistence type="predicted"/>
<organism evidence="2 3">
    <name type="scientific">Qipengyuania mesophila</name>
    <dbReference type="NCBI Taxonomy" id="2867246"/>
    <lineage>
        <taxon>Bacteria</taxon>
        <taxon>Pseudomonadati</taxon>
        <taxon>Pseudomonadota</taxon>
        <taxon>Alphaproteobacteria</taxon>
        <taxon>Sphingomonadales</taxon>
        <taxon>Erythrobacteraceae</taxon>
        <taxon>Qipengyuania</taxon>
    </lineage>
</organism>
<dbReference type="InterPro" id="IPR002931">
    <property type="entry name" value="Transglutaminase-like"/>
</dbReference>
<keyword evidence="3" id="KW-1185">Reference proteome</keyword>
<comment type="caution">
    <text evidence="2">The sequence shown here is derived from an EMBL/GenBank/DDBJ whole genome shotgun (WGS) entry which is preliminary data.</text>
</comment>
<name>A0ABS7JVQ4_9SPHN</name>
<gene>
    <name evidence="2" type="ORF">K3181_09815</name>
</gene>
<dbReference type="Gene3D" id="2.60.40.2250">
    <property type="match status" value="1"/>
</dbReference>
<dbReference type="SUPFAM" id="SSF54001">
    <property type="entry name" value="Cysteine proteinases"/>
    <property type="match status" value="1"/>
</dbReference>